<dbReference type="EnsemblPlants" id="AVESA.00010b.r2.1DG0177940.1">
    <property type="protein sequence ID" value="AVESA.00010b.r2.1DG0177940.1.CDS"/>
    <property type="gene ID" value="AVESA.00010b.r2.1DG0177940"/>
</dbReference>
<reference evidence="1" key="1">
    <citation type="submission" date="2021-05" db="EMBL/GenBank/DDBJ databases">
        <authorList>
            <person name="Scholz U."/>
            <person name="Mascher M."/>
            <person name="Fiebig A."/>
        </authorList>
    </citation>
    <scope>NUCLEOTIDE SEQUENCE [LARGE SCALE GENOMIC DNA]</scope>
</reference>
<sequence length="335" mass="37213">MEPAAAAAAAAEEKVFVAVPAEPGAGQSTLLWALGHLYSSRATTVVLTHVHVPPQMIPIMGVKFHVSKMGADQVRVFRRAEREKAEEMLDDYISRCSEIKVKCEKLVIENEDVVSGLVELIRLHGITKLVVAGAADKQYSKKLNRPVSKTATEIMERADPSCKIWFVCKEKLICIRDKEVQTAPPAAAAPLLPTVGQEVPRLPFHQEEDETDKEMGLDYELEEARKAVEELMSRALRESWRRRKADQEVAASLQKAKVYEELYLEEVKKREELEAALARADREIARLRQASGRGNTPTEATPTRSTILGQHAAVIGDEETESDLGAAAWQPAEPW</sequence>
<reference evidence="1" key="2">
    <citation type="submission" date="2025-09" db="UniProtKB">
        <authorList>
            <consortium name="EnsemblPlants"/>
        </authorList>
    </citation>
    <scope>IDENTIFICATION</scope>
</reference>
<evidence type="ECO:0000313" key="1">
    <source>
        <dbReference type="EnsemblPlants" id="AVESA.00010b.r2.1DG0177940.1.CDS"/>
    </source>
</evidence>
<organism evidence="1 2">
    <name type="scientific">Avena sativa</name>
    <name type="common">Oat</name>
    <dbReference type="NCBI Taxonomy" id="4498"/>
    <lineage>
        <taxon>Eukaryota</taxon>
        <taxon>Viridiplantae</taxon>
        <taxon>Streptophyta</taxon>
        <taxon>Embryophyta</taxon>
        <taxon>Tracheophyta</taxon>
        <taxon>Spermatophyta</taxon>
        <taxon>Magnoliopsida</taxon>
        <taxon>Liliopsida</taxon>
        <taxon>Poales</taxon>
        <taxon>Poaceae</taxon>
        <taxon>BOP clade</taxon>
        <taxon>Pooideae</taxon>
        <taxon>Poodae</taxon>
        <taxon>Poeae</taxon>
        <taxon>Poeae Chloroplast Group 1 (Aveneae type)</taxon>
        <taxon>Aveninae</taxon>
        <taxon>Avena</taxon>
    </lineage>
</organism>
<name>A0ACD5U4C9_AVESA</name>
<accession>A0ACD5U4C9</accession>
<keyword evidence="2" id="KW-1185">Reference proteome</keyword>
<evidence type="ECO:0000313" key="2">
    <source>
        <dbReference type="Proteomes" id="UP001732700"/>
    </source>
</evidence>
<proteinExistence type="predicted"/>
<dbReference type="Proteomes" id="UP001732700">
    <property type="component" value="Chromosome 1D"/>
</dbReference>
<protein>
    <submittedName>
        <fullName evidence="1">Uncharacterized protein</fullName>
    </submittedName>
</protein>